<dbReference type="GO" id="GO:0004853">
    <property type="term" value="F:uroporphyrinogen decarboxylase activity"/>
    <property type="evidence" value="ECO:0007669"/>
    <property type="project" value="UniProtKB-EC"/>
</dbReference>
<evidence type="ECO:0000313" key="17">
    <source>
        <dbReference type="EMBL" id="SZX64514.1"/>
    </source>
</evidence>
<proteinExistence type="inferred from homology"/>
<dbReference type="AlphaFoldDB" id="A0A383VIK5"/>
<protein>
    <recommendedName>
        <fullName evidence="6 11">Uroporphyrinogen decarboxylase</fullName>
        <ecNumber evidence="6 11">4.1.1.37</ecNumber>
    </recommendedName>
</protein>
<dbReference type="PROSITE" id="PS00907">
    <property type="entry name" value="UROD_2"/>
    <property type="match status" value="1"/>
</dbReference>
<feature type="domain" description="Uroporphyrinogen decarboxylase (URO-D)" evidence="15">
    <location>
        <begin position="173"/>
        <end position="189"/>
    </location>
</feature>
<comment type="subcellular location">
    <subcellularLocation>
        <location evidence="2">Plastid</location>
        <location evidence="2">Chloroplast</location>
    </subcellularLocation>
</comment>
<evidence type="ECO:0000256" key="9">
    <source>
        <dbReference type="ARBA" id="ARBA00023244"/>
    </source>
</evidence>
<dbReference type="GO" id="GO:0006782">
    <property type="term" value="P:protoporphyrinogen IX biosynthetic process"/>
    <property type="evidence" value="ECO:0007669"/>
    <property type="project" value="UniProtKB-UniPathway"/>
</dbReference>
<evidence type="ECO:0000256" key="1">
    <source>
        <dbReference type="ARBA" id="ARBA00002448"/>
    </source>
</evidence>
<evidence type="ECO:0000259" key="15">
    <source>
        <dbReference type="PROSITE" id="PS00907"/>
    </source>
</evidence>
<evidence type="ECO:0000256" key="10">
    <source>
        <dbReference type="ARBA" id="ARBA00048033"/>
    </source>
</evidence>
<evidence type="ECO:0000256" key="12">
    <source>
        <dbReference type="RuleBase" id="RU004169"/>
    </source>
</evidence>
<dbReference type="CDD" id="cd00717">
    <property type="entry name" value="URO-D"/>
    <property type="match status" value="1"/>
</dbReference>
<dbReference type="Pfam" id="PF01208">
    <property type="entry name" value="URO-D"/>
    <property type="match status" value="1"/>
</dbReference>
<evidence type="ECO:0000313" key="18">
    <source>
        <dbReference type="Proteomes" id="UP000256970"/>
    </source>
</evidence>
<evidence type="ECO:0000256" key="7">
    <source>
        <dbReference type="ARBA" id="ARBA00022793"/>
    </source>
</evidence>
<dbReference type="GO" id="GO:0009507">
    <property type="term" value="C:chloroplast"/>
    <property type="evidence" value="ECO:0007669"/>
    <property type="project" value="UniProtKB-SubCell"/>
</dbReference>
<dbReference type="InterPro" id="IPR006361">
    <property type="entry name" value="Uroporphyrinogen_deCO2ase_HemE"/>
</dbReference>
<evidence type="ECO:0000256" key="6">
    <source>
        <dbReference type="ARBA" id="ARBA00012288"/>
    </source>
</evidence>
<sequence>MQSRCLNTRSSGITAQVQTRRLPVSRSSVTCKAAAQDPLLLRVARGEEADRTPVWLMRQAGRYMAEFRAYSDKYPFRMRSETPDIAIELSMQPWRAFKPDGVIFFSDILTPLPALGIEFDVIKGKGPRIDDPIRSMEQIKALKTLDDPLNSLPFVHEILSSLRKEVDGQATLLGFVGTPWTLAAYAMEGKADRDCKQTKMIMFNNPALLHALLEHLTTALITYVGYQIEAGAQVVQLFDSWAHHLSPEQFAEFSLPYANRITEAVRAKYPHVPIIFHANGGTGKLDVVAGSNADVIGLDWSTSMRVCRQTLGPQHKVQGNVDPMVLFGTQEVIEAEVKRVLLEAGPQGHILNVGHGVVQGTPEENVGYFCELARQSGKIHQEQQQQQQNQHAANGQLVGAAV</sequence>
<evidence type="ECO:0000256" key="11">
    <source>
        <dbReference type="RuleBase" id="RU000554"/>
    </source>
</evidence>
<dbReference type="EMBL" id="FNXT01000415">
    <property type="protein sequence ID" value="SZX64514.1"/>
    <property type="molecule type" value="Genomic_DNA"/>
</dbReference>
<dbReference type="InterPro" id="IPR000257">
    <property type="entry name" value="Uroporphyrinogen_deCOase"/>
</dbReference>
<comment type="subunit">
    <text evidence="5">Homodimer.</text>
</comment>
<dbReference type="NCBIfam" id="TIGR01464">
    <property type="entry name" value="hemE"/>
    <property type="match status" value="1"/>
</dbReference>
<dbReference type="SUPFAM" id="SSF51726">
    <property type="entry name" value="UROD/MetE-like"/>
    <property type="match status" value="1"/>
</dbReference>
<dbReference type="STRING" id="3088.A0A383VIK5"/>
<dbReference type="PROSITE" id="PS00906">
    <property type="entry name" value="UROD_1"/>
    <property type="match status" value="1"/>
</dbReference>
<comment type="catalytic activity">
    <reaction evidence="10 11">
        <text>uroporphyrinogen III + 4 H(+) = coproporphyrinogen III + 4 CO2</text>
        <dbReference type="Rhea" id="RHEA:19865"/>
        <dbReference type="ChEBI" id="CHEBI:15378"/>
        <dbReference type="ChEBI" id="CHEBI:16526"/>
        <dbReference type="ChEBI" id="CHEBI:57308"/>
        <dbReference type="ChEBI" id="CHEBI:57309"/>
        <dbReference type="EC" id="4.1.1.37"/>
    </reaction>
</comment>
<keyword evidence="18" id="KW-1185">Reference proteome</keyword>
<comment type="similarity">
    <text evidence="4 12">Belongs to the uroporphyrinogen decarboxylase family.</text>
</comment>
<evidence type="ECO:0000313" key="16">
    <source>
        <dbReference type="EMBL" id="SZX64494.1"/>
    </source>
</evidence>
<keyword evidence="8 11" id="KW-0456">Lyase</keyword>
<reference evidence="16 18" key="1">
    <citation type="submission" date="2016-10" db="EMBL/GenBank/DDBJ databases">
        <authorList>
            <person name="Cai Z."/>
        </authorList>
    </citation>
    <scope>NUCLEOTIDE SEQUENCE [LARGE SCALE GENOMIC DNA]</scope>
</reference>
<evidence type="ECO:0000256" key="3">
    <source>
        <dbReference type="ARBA" id="ARBA00004804"/>
    </source>
</evidence>
<dbReference type="PANTHER" id="PTHR21091">
    <property type="entry name" value="METHYLTETRAHYDROFOLATE:HOMOCYSTEINE METHYLTRANSFERASE RELATED"/>
    <property type="match status" value="1"/>
</dbReference>
<comment type="pathway">
    <text evidence="3 11">Porphyrin-containing compound metabolism; protoporphyrin-IX biosynthesis; coproporphyrinogen-III from 5-aminolevulinate: step 4/4.</text>
</comment>
<dbReference type="Gene3D" id="3.20.20.210">
    <property type="match status" value="1"/>
</dbReference>
<evidence type="ECO:0000256" key="4">
    <source>
        <dbReference type="ARBA" id="ARBA00009935"/>
    </source>
</evidence>
<evidence type="ECO:0000256" key="5">
    <source>
        <dbReference type="ARBA" id="ARBA00011738"/>
    </source>
</evidence>
<keyword evidence="7 11" id="KW-0210">Decarboxylase</keyword>
<evidence type="ECO:0000259" key="14">
    <source>
        <dbReference type="PROSITE" id="PS00906"/>
    </source>
</evidence>
<evidence type="ECO:0000256" key="2">
    <source>
        <dbReference type="ARBA" id="ARBA00004229"/>
    </source>
</evidence>
<dbReference type="EC" id="4.1.1.37" evidence="6 11"/>
<comment type="function">
    <text evidence="1">Catalyzes the decarboxylation of four acetate groups of uroporphyrinogen-III to yield coproporphyrinogen-III.</text>
</comment>
<feature type="compositionally biased region" description="Low complexity" evidence="13">
    <location>
        <begin position="382"/>
        <end position="396"/>
    </location>
</feature>
<keyword evidence="9 11" id="KW-0627">Porphyrin biosynthesis</keyword>
<feature type="region of interest" description="Disordered" evidence="13">
    <location>
        <begin position="380"/>
        <end position="402"/>
    </location>
</feature>
<organism evidence="16 18">
    <name type="scientific">Tetradesmus obliquus</name>
    <name type="common">Green alga</name>
    <name type="synonym">Acutodesmus obliquus</name>
    <dbReference type="NCBI Taxonomy" id="3088"/>
    <lineage>
        <taxon>Eukaryota</taxon>
        <taxon>Viridiplantae</taxon>
        <taxon>Chlorophyta</taxon>
        <taxon>core chlorophytes</taxon>
        <taxon>Chlorophyceae</taxon>
        <taxon>CS clade</taxon>
        <taxon>Sphaeropleales</taxon>
        <taxon>Scenedesmaceae</taxon>
        <taxon>Tetradesmus</taxon>
    </lineage>
</organism>
<dbReference type="InterPro" id="IPR038071">
    <property type="entry name" value="UROD/MetE-like_sf"/>
</dbReference>
<dbReference type="FunFam" id="3.20.20.210:FF:000006">
    <property type="entry name" value="Uroporphyrinogen decarboxylase"/>
    <property type="match status" value="1"/>
</dbReference>
<feature type="domain" description="Uroporphyrinogen decarboxylase (URO-D)" evidence="14">
    <location>
        <begin position="53"/>
        <end position="62"/>
    </location>
</feature>
<dbReference type="HAMAP" id="MF_00218">
    <property type="entry name" value="URO_D"/>
    <property type="match status" value="1"/>
</dbReference>
<evidence type="ECO:0000256" key="8">
    <source>
        <dbReference type="ARBA" id="ARBA00023239"/>
    </source>
</evidence>
<name>A0A383VIK5_TETOB</name>
<dbReference type="PANTHER" id="PTHR21091:SF174">
    <property type="entry name" value="UROPORPHYRINOGEN DECARBOXYLASE"/>
    <property type="match status" value="1"/>
</dbReference>
<dbReference type="EMBL" id="FNXT01000415">
    <property type="protein sequence ID" value="SZX64494.1"/>
    <property type="molecule type" value="Genomic_DNA"/>
</dbReference>
<gene>
    <name evidence="16" type="ORF">BQ4739_LOCUS5001</name>
    <name evidence="17" type="ORF">BQ4739_LOCUS5021</name>
</gene>
<evidence type="ECO:0000256" key="13">
    <source>
        <dbReference type="SAM" id="MobiDB-lite"/>
    </source>
</evidence>
<accession>A0A383VIK5</accession>
<dbReference type="UniPathway" id="UPA00251">
    <property type="reaction ID" value="UER00321"/>
</dbReference>
<dbReference type="Proteomes" id="UP000256970">
    <property type="component" value="Unassembled WGS sequence"/>
</dbReference>